<keyword evidence="2" id="KW-1185">Reference proteome</keyword>
<proteinExistence type="predicted"/>
<name>A0ACC2QJC0_9NEOP</name>
<sequence>MEDLIPPQIKDNCKLALPDGLKELMSDITREVLRYQPRDLYKFIADYLAAMLVTRDNLSIAGYICNHMFQCSCEPELLTELRDILVGMPEDEIKAARDIIVKYFEKGTVNEGNLVMILMKDTKIHEDLLPAVLDAIRNAYRRHQAHQTTKYESSSEDEQDGMMCAAKHTLDLYRKTNPNEETYSIMAEKIQKSYRAYGVTRETKSKQEKPSTTVEYPRLSAETSSSFDIYDPEMTYTSTDEDISASNLEVPMVKSQEEIDVQKSSTILHKRISTMSSTSLAGSFVNLPYYKPYSAHDDILSNLEEFPEKEHAHIDYTNVHPHISMVTEDKLFYKKEKKISFSEAEKSLGLGAQDDLVSRDSNVTVATGFDGLFCGDVMTVDSYDADSELDKSDINVAEDQGSLEINEVKLET</sequence>
<comment type="caution">
    <text evidence="1">The sequence shown here is derived from an EMBL/GenBank/DDBJ whole genome shotgun (WGS) entry which is preliminary data.</text>
</comment>
<dbReference type="EMBL" id="CM056789">
    <property type="protein sequence ID" value="KAJ8718690.1"/>
    <property type="molecule type" value="Genomic_DNA"/>
</dbReference>
<protein>
    <submittedName>
        <fullName evidence="1">Uncharacterized protein</fullName>
    </submittedName>
</protein>
<reference evidence="1" key="1">
    <citation type="submission" date="2023-03" db="EMBL/GenBank/DDBJ databases">
        <title>Chromosome-level genomes of two armyworms, Mythimna separata and Mythimna loreyi, provide insights into the biosynthesis and reception of sex pheromones.</title>
        <authorList>
            <person name="Zhao H."/>
        </authorList>
    </citation>
    <scope>NUCLEOTIDE SEQUENCE</scope>
    <source>
        <strain evidence="1">BeijingLab</strain>
    </source>
</reference>
<evidence type="ECO:0000313" key="2">
    <source>
        <dbReference type="Proteomes" id="UP001231649"/>
    </source>
</evidence>
<organism evidence="1 2">
    <name type="scientific">Mythimna loreyi</name>
    <dbReference type="NCBI Taxonomy" id="667449"/>
    <lineage>
        <taxon>Eukaryota</taxon>
        <taxon>Metazoa</taxon>
        <taxon>Ecdysozoa</taxon>
        <taxon>Arthropoda</taxon>
        <taxon>Hexapoda</taxon>
        <taxon>Insecta</taxon>
        <taxon>Pterygota</taxon>
        <taxon>Neoptera</taxon>
        <taxon>Endopterygota</taxon>
        <taxon>Lepidoptera</taxon>
        <taxon>Glossata</taxon>
        <taxon>Ditrysia</taxon>
        <taxon>Noctuoidea</taxon>
        <taxon>Noctuidae</taxon>
        <taxon>Noctuinae</taxon>
        <taxon>Hadenini</taxon>
        <taxon>Mythimna</taxon>
    </lineage>
</organism>
<dbReference type="Proteomes" id="UP001231649">
    <property type="component" value="Chromosome 13"/>
</dbReference>
<evidence type="ECO:0000313" key="1">
    <source>
        <dbReference type="EMBL" id="KAJ8718690.1"/>
    </source>
</evidence>
<gene>
    <name evidence="1" type="ORF">PYW08_002927</name>
</gene>
<accession>A0ACC2QJC0</accession>